<dbReference type="Proteomes" id="UP001058074">
    <property type="component" value="Unassembled WGS sequence"/>
</dbReference>
<protein>
    <submittedName>
        <fullName evidence="1">Uncharacterized protein</fullName>
    </submittedName>
</protein>
<evidence type="ECO:0000313" key="2">
    <source>
        <dbReference type="Proteomes" id="UP001058074"/>
    </source>
</evidence>
<sequence>MVKKTFLGTQYIFICIVIMVFFSFTMIINITNIQEGYKEHSSSDTKNMMYIDFVQSDGTKDIDADEKDSKSKIVSKKKAYIDFLKSVRQKKDIIIKVSGGIMGFINSDYNVGLYFNGRYDCPYHILKGRFFTKEEMESKAKTVVIGKDVVSQTIKEGDKTYILCGQDKYEVIGVVGKENASTLYDDIVLYNLINLADSKENIGSIEWKIDSNVYNVNELRNIISTYDDSHLLKGAFYKMPPALKDSLKYNTQMFISTVLIGIAVFLGLVQATVYWIENLKLEIGIRKKCGARDFQILCLIMKRYFIVSIVATTISFVVLEIVKNIFKFEFLQYADFNLMLKILLVQIIAVGLIPCMAFLFSIRKISVGSLLREE</sequence>
<accession>A0ACB5RF35</accession>
<dbReference type="EMBL" id="BROD01000001">
    <property type="protein sequence ID" value="GKX67745.1"/>
    <property type="molecule type" value="Genomic_DNA"/>
</dbReference>
<keyword evidence="2" id="KW-1185">Reference proteome</keyword>
<proteinExistence type="predicted"/>
<reference evidence="1" key="1">
    <citation type="journal article" date="2025" name="Int. J. Syst. Evol. Microbiol.">
        <title>Inconstantimicrobium mannanitabidum sp. nov., a novel member of the family Clostridiaceae isolated from anoxic soil under the treatment of reductive soil disinfestation.</title>
        <authorList>
            <person name="Ueki A."/>
            <person name="Tonouchi A."/>
            <person name="Honma S."/>
            <person name="Kaku N."/>
            <person name="Ueki K."/>
        </authorList>
    </citation>
    <scope>NUCLEOTIDE SEQUENCE</scope>
    <source>
        <strain evidence="1">TW13</strain>
    </source>
</reference>
<evidence type="ECO:0000313" key="1">
    <source>
        <dbReference type="EMBL" id="GKX67745.1"/>
    </source>
</evidence>
<organism evidence="1 2">
    <name type="scientific">Inconstantimicrobium mannanitabidum</name>
    <dbReference type="NCBI Taxonomy" id="1604901"/>
    <lineage>
        <taxon>Bacteria</taxon>
        <taxon>Bacillati</taxon>
        <taxon>Bacillota</taxon>
        <taxon>Clostridia</taxon>
        <taxon>Eubacteriales</taxon>
        <taxon>Clostridiaceae</taxon>
        <taxon>Inconstantimicrobium</taxon>
    </lineage>
</organism>
<comment type="caution">
    <text evidence="1">The sequence shown here is derived from an EMBL/GenBank/DDBJ whole genome shotgun (WGS) entry which is preliminary data.</text>
</comment>
<gene>
    <name evidence="1" type="ORF">rsdtw13_30030</name>
</gene>
<name>A0ACB5RF35_9CLOT</name>